<dbReference type="Proteomes" id="UP000469734">
    <property type="component" value="Unassembled WGS sequence"/>
</dbReference>
<protein>
    <submittedName>
        <fullName evidence="1">Uncharacterized protein</fullName>
    </submittedName>
</protein>
<reference evidence="1 2" key="1">
    <citation type="submission" date="2019-12" db="EMBL/GenBank/DDBJ databases">
        <title>Novel species isolated from a subtropical stream in China.</title>
        <authorList>
            <person name="Lu H."/>
        </authorList>
    </citation>
    <scope>NUCLEOTIDE SEQUENCE [LARGE SCALE GENOMIC DNA]</scope>
    <source>
        <strain evidence="1 2">FT134W</strain>
    </source>
</reference>
<proteinExistence type="predicted"/>
<dbReference type="RefSeq" id="WP_161052346.1">
    <property type="nucleotide sequence ID" value="NZ_WWCR01000048.1"/>
</dbReference>
<accession>A0A7X4H5K9</accession>
<sequence>MLLLPQQIQNILAQQAISDALPWAKNDRKIVDDFYRGLIDKICSVTGCLAKVVWNDYGSGYASYIDAWLYKPNDEFSLKSTQSDVECYTGLVVLLSRLSPYYVFMEGEKQWHSRGGSSYLPEFSMLDIFQTTAVNILAAQVQETLHAAGLVRLKKSDISSPMPEDFSVPTNLADGDFTEFDAIFHWED</sequence>
<evidence type="ECO:0000313" key="1">
    <source>
        <dbReference type="EMBL" id="MYM75761.1"/>
    </source>
</evidence>
<gene>
    <name evidence="1" type="ORF">GTP56_26720</name>
</gene>
<evidence type="ECO:0000313" key="2">
    <source>
        <dbReference type="Proteomes" id="UP000469734"/>
    </source>
</evidence>
<name>A0A7X4H5K9_9BURK</name>
<dbReference type="EMBL" id="WWCR01000048">
    <property type="protein sequence ID" value="MYM75761.1"/>
    <property type="molecule type" value="Genomic_DNA"/>
</dbReference>
<dbReference type="AlphaFoldDB" id="A0A7X4H5K9"/>
<comment type="caution">
    <text evidence="1">The sequence shown here is derived from an EMBL/GenBank/DDBJ whole genome shotgun (WGS) entry which is preliminary data.</text>
</comment>
<organism evidence="1 2">
    <name type="scientific">Duganella margarita</name>
    <dbReference type="NCBI Taxonomy" id="2692170"/>
    <lineage>
        <taxon>Bacteria</taxon>
        <taxon>Pseudomonadati</taxon>
        <taxon>Pseudomonadota</taxon>
        <taxon>Betaproteobacteria</taxon>
        <taxon>Burkholderiales</taxon>
        <taxon>Oxalobacteraceae</taxon>
        <taxon>Telluria group</taxon>
        <taxon>Duganella</taxon>
    </lineage>
</organism>